<keyword evidence="8" id="KW-0833">Ubl conjugation pathway</keyword>
<dbReference type="EMBL" id="SPHZ02000005">
    <property type="protein sequence ID" value="KAF0918378.1"/>
    <property type="molecule type" value="Genomic_DNA"/>
</dbReference>
<evidence type="ECO:0000256" key="9">
    <source>
        <dbReference type="ARBA" id="ARBA00022833"/>
    </source>
</evidence>
<feature type="domain" description="SIAH-type" evidence="13">
    <location>
        <begin position="511"/>
        <end position="569"/>
    </location>
</feature>
<dbReference type="Gene3D" id="3.30.40.10">
    <property type="entry name" value="Zinc/RING finger domain, C3HC4 (zinc finger)"/>
    <property type="match status" value="2"/>
</dbReference>
<evidence type="ECO:0000313" key="15">
    <source>
        <dbReference type="Proteomes" id="UP000479710"/>
    </source>
</evidence>
<dbReference type="GO" id="GO:0008270">
    <property type="term" value="F:zinc ion binding"/>
    <property type="evidence" value="ECO:0007669"/>
    <property type="project" value="UniProtKB-KW"/>
</dbReference>
<evidence type="ECO:0000256" key="6">
    <source>
        <dbReference type="ARBA" id="ARBA00022723"/>
    </source>
</evidence>
<dbReference type="OrthoDB" id="4788989at2759"/>
<dbReference type="GO" id="GO:0016567">
    <property type="term" value="P:protein ubiquitination"/>
    <property type="evidence" value="ECO:0007669"/>
    <property type="project" value="UniProtKB-UniPathway"/>
</dbReference>
<feature type="domain" description="SIAH-type" evidence="13">
    <location>
        <begin position="165"/>
        <end position="223"/>
    </location>
</feature>
<comment type="similarity">
    <text evidence="3">Belongs to the SINA (Seven in absentia) family.</text>
</comment>
<evidence type="ECO:0000256" key="10">
    <source>
        <dbReference type="ARBA" id="ARBA00024004"/>
    </source>
</evidence>
<accession>A0A6G1E0R2</accession>
<evidence type="ECO:0000256" key="3">
    <source>
        <dbReference type="ARBA" id="ARBA00009119"/>
    </source>
</evidence>
<dbReference type="SUPFAM" id="SSF49599">
    <property type="entry name" value="TRAF domain-like"/>
    <property type="match status" value="2"/>
</dbReference>
<dbReference type="UniPathway" id="UPA00143"/>
<dbReference type="PROSITE" id="PS51081">
    <property type="entry name" value="ZF_SIAH"/>
    <property type="match status" value="2"/>
</dbReference>
<feature type="compositionally biased region" description="Polar residues" evidence="12">
    <location>
        <begin position="1"/>
        <end position="28"/>
    </location>
</feature>
<dbReference type="EC" id="2.3.2.27" evidence="4"/>
<reference evidence="14 15" key="1">
    <citation type="submission" date="2019-11" db="EMBL/GenBank/DDBJ databases">
        <title>Whole genome sequence of Oryza granulata.</title>
        <authorList>
            <person name="Li W."/>
        </authorList>
    </citation>
    <scope>NUCLEOTIDE SEQUENCE [LARGE SCALE GENOMIC DNA]</scope>
    <source>
        <strain evidence="15">cv. Menghai</strain>
        <tissue evidence="14">Leaf</tissue>
    </source>
</reference>
<dbReference type="Pfam" id="PF21362">
    <property type="entry name" value="Sina_RING"/>
    <property type="match status" value="1"/>
</dbReference>
<comment type="function">
    <text evidence="10">E3 ubiquitin-protein ligase that mediates ubiquitination and subsequent proteasomal degradation of target proteins. E3 ubiquitin ligases accept ubiquitin from an E2 ubiquitin-conjugating enzyme in the form of a thioester and then directly transfers the ubiquitin to targeted substrates. It probably triggers the ubiquitin-mediated degradation of different substrates.</text>
</comment>
<evidence type="ECO:0000256" key="12">
    <source>
        <dbReference type="SAM" id="MobiDB-lite"/>
    </source>
</evidence>
<evidence type="ECO:0000256" key="4">
    <source>
        <dbReference type="ARBA" id="ARBA00012483"/>
    </source>
</evidence>
<gene>
    <name evidence="14" type="ORF">E2562_023539</name>
</gene>
<evidence type="ECO:0000313" key="14">
    <source>
        <dbReference type="EMBL" id="KAF0918378.1"/>
    </source>
</evidence>
<feature type="compositionally biased region" description="Acidic residues" evidence="12">
    <location>
        <begin position="72"/>
        <end position="88"/>
    </location>
</feature>
<dbReference type="PANTHER" id="PTHR46632">
    <property type="entry name" value="E3 UBIQUITIN-PROTEIN LIGASE SINA-LIKE 4"/>
    <property type="match status" value="1"/>
</dbReference>
<evidence type="ECO:0000259" key="13">
    <source>
        <dbReference type="PROSITE" id="PS51081"/>
    </source>
</evidence>
<dbReference type="Pfam" id="PF21361">
    <property type="entry name" value="Sina_ZnF"/>
    <property type="match status" value="2"/>
</dbReference>
<dbReference type="AlphaFoldDB" id="A0A6G1E0R2"/>
<organism evidence="14 15">
    <name type="scientific">Oryza meyeriana var. granulata</name>
    <dbReference type="NCBI Taxonomy" id="110450"/>
    <lineage>
        <taxon>Eukaryota</taxon>
        <taxon>Viridiplantae</taxon>
        <taxon>Streptophyta</taxon>
        <taxon>Embryophyta</taxon>
        <taxon>Tracheophyta</taxon>
        <taxon>Spermatophyta</taxon>
        <taxon>Magnoliopsida</taxon>
        <taxon>Liliopsida</taxon>
        <taxon>Poales</taxon>
        <taxon>Poaceae</taxon>
        <taxon>BOP clade</taxon>
        <taxon>Oryzoideae</taxon>
        <taxon>Oryzeae</taxon>
        <taxon>Oryzinae</taxon>
        <taxon>Oryza</taxon>
        <taxon>Oryza meyeriana</taxon>
    </lineage>
</organism>
<comment type="pathway">
    <text evidence="2">Protein modification; protein ubiquitination.</text>
</comment>
<keyword evidence="6" id="KW-0479">Metal-binding</keyword>
<dbReference type="InterPro" id="IPR049548">
    <property type="entry name" value="Sina-like_RING"/>
</dbReference>
<name>A0A6G1E0R2_9ORYZ</name>
<dbReference type="InterPro" id="IPR013010">
    <property type="entry name" value="Znf_SIAH"/>
</dbReference>
<sequence length="707" mass="75015">MTQQLSLWCNERSGSTTPTISGTASQKGQLHPHRPATGDMAEQNKRGSAAESGHAGGKKARANIGEVKQERQEEEEEEEGEVSQEEETGPLVVALASSMEDPQIDVRIAVGLLHCQACLLPLKPPVFKCEAAHVVCSGCRGCHGQICGRAAVYAHCAELDAIVGTAKVPCVNAPYGCDNYIVYAAVTNHQRACPCAPCSCPEPGCDFTSSQATLLCHFATNHSWPVAEISYGKPCKLAVPPPRRCHVLVGEGDRALFLVWPCAVGAVTAVCVVCVRANGDAAAQFRCKLWAEVSTNNENMVMMTSMVRSSDLSGGFPAAEHHGMFLVVPPELLHEVSGEMPILSIRIDRAGAAAAKSTTPRASDCSDMLLQTSLAPSPSTMQHGEPSGAKKAWVVLPNGQVKREMVKAARAEGAGAGAGEKVGEGAMIAAAEGDAFERVEISMRIDMAVLHCPLCLLPLKPPTYQCAAGHLACSRCHGDAPERQCHACGGDDDGGGGVYARCPALDTFLRAAKILCPNDLFGCRSYVAYYDVGDHQRACPYAPCSCSEPRCDFLGSPPMLLAHLIADHSWPVSKVRYGEALTIHVPESERRHLVVAEEDERVFVLCVGAVGMARAVSVACVRANAAAGPRYRCKLWAHAADDAANGAVDFVHMESEVASSAAPGEVAVDEEAIFLTVPPCLLHPLHDTGTSKEMLLRLSISIGIYLP</sequence>
<keyword evidence="15" id="KW-1185">Reference proteome</keyword>
<feature type="region of interest" description="Disordered" evidence="12">
    <location>
        <begin position="1"/>
        <end position="88"/>
    </location>
</feature>
<comment type="catalytic activity">
    <reaction evidence="1">
        <text>S-ubiquitinyl-[E2 ubiquitin-conjugating enzyme]-L-cysteine + [acceptor protein]-L-lysine = [E2 ubiquitin-conjugating enzyme]-L-cysteine + N(6)-ubiquitinyl-[acceptor protein]-L-lysine.</text>
        <dbReference type="EC" id="2.3.2.27"/>
    </reaction>
</comment>
<evidence type="ECO:0000256" key="2">
    <source>
        <dbReference type="ARBA" id="ARBA00004906"/>
    </source>
</evidence>
<dbReference type="InterPro" id="IPR013083">
    <property type="entry name" value="Znf_RING/FYVE/PHD"/>
</dbReference>
<keyword evidence="5" id="KW-0808">Transferase</keyword>
<evidence type="ECO:0000256" key="7">
    <source>
        <dbReference type="ARBA" id="ARBA00022771"/>
    </source>
</evidence>
<dbReference type="InterPro" id="IPR044286">
    <property type="entry name" value="SINL_plant"/>
</dbReference>
<dbReference type="PANTHER" id="PTHR46632:SF18">
    <property type="entry name" value="OS01G0122200 PROTEIN"/>
    <property type="match status" value="1"/>
</dbReference>
<evidence type="ECO:0000256" key="8">
    <source>
        <dbReference type="ARBA" id="ARBA00022786"/>
    </source>
</evidence>
<dbReference type="GO" id="GO:0061630">
    <property type="term" value="F:ubiquitin protein ligase activity"/>
    <property type="evidence" value="ECO:0007669"/>
    <property type="project" value="UniProtKB-EC"/>
</dbReference>
<protein>
    <recommendedName>
        <fullName evidence="4">RING-type E3 ubiquitin transferase</fullName>
        <ecNumber evidence="4">2.3.2.27</ecNumber>
    </recommendedName>
</protein>
<evidence type="ECO:0000256" key="11">
    <source>
        <dbReference type="PROSITE-ProRule" id="PRU00455"/>
    </source>
</evidence>
<keyword evidence="9" id="KW-0862">Zinc</keyword>
<keyword evidence="7 11" id="KW-0863">Zinc-finger</keyword>
<dbReference type="Proteomes" id="UP000479710">
    <property type="component" value="Unassembled WGS sequence"/>
</dbReference>
<comment type="caution">
    <text evidence="14">The sequence shown here is derived from an EMBL/GenBank/DDBJ whole genome shotgun (WGS) entry which is preliminary data.</text>
</comment>
<proteinExistence type="inferred from homology"/>
<evidence type="ECO:0000256" key="5">
    <source>
        <dbReference type="ARBA" id="ARBA00022679"/>
    </source>
</evidence>
<evidence type="ECO:0000256" key="1">
    <source>
        <dbReference type="ARBA" id="ARBA00000900"/>
    </source>
</evidence>